<organism evidence="2 3">
    <name type="scientific">Brucella tritici</name>
    <dbReference type="NCBI Taxonomy" id="94626"/>
    <lineage>
        <taxon>Bacteria</taxon>
        <taxon>Pseudomonadati</taxon>
        <taxon>Pseudomonadota</taxon>
        <taxon>Alphaproteobacteria</taxon>
        <taxon>Hyphomicrobiales</taxon>
        <taxon>Brucellaceae</taxon>
        <taxon>Brucella/Ochrobactrum group</taxon>
        <taxon>Brucella</taxon>
    </lineage>
</organism>
<dbReference type="SUPFAM" id="SSF160059">
    <property type="entry name" value="PriA/YqbF domain"/>
    <property type="match status" value="1"/>
</dbReference>
<proteinExistence type="predicted"/>
<reference evidence="2 3" key="1">
    <citation type="submission" date="2019-09" db="EMBL/GenBank/DDBJ databases">
        <title>Taxonomic organization of the family Brucellaceae based on a phylogenomic approach.</title>
        <authorList>
            <person name="Leclercq S."/>
            <person name="Cloeckaert A."/>
            <person name="Zygmunt M.S."/>
        </authorList>
    </citation>
    <scope>NUCLEOTIDE SEQUENCE [LARGE SCALE GENOMIC DNA]</scope>
    <source>
        <strain evidence="2 3">WS1830</strain>
    </source>
</reference>
<evidence type="ECO:0000313" key="2">
    <source>
        <dbReference type="EMBL" id="KAB2687526.1"/>
    </source>
</evidence>
<sequence length="235" mass="25049">MAKQSKSTNAPKVPDAEPVGDFDKNKVATGDTNAEAGGADLSASASAADGASAATSSTDTSPEHHEDGTGNPVGPVEGSTLKVGIDLGDGGDVSLLAVYRDGYFHIDAQELALADLMSIVGAASEEDKREIAKALQAYFVWQDDDDEPKSVFIDPNEAERDRYRKAYPHLSRAMDDWLASGNASVPTMRIVSKVDGFWRAGIKHTTKPVERSMANLTPDRAEALLSEPKLVIELF</sequence>
<dbReference type="RefSeq" id="WP_151651492.1">
    <property type="nucleotide sequence ID" value="NZ_WBVX01000006.1"/>
</dbReference>
<protein>
    <submittedName>
        <fullName evidence="2">Uncharacterized protein</fullName>
    </submittedName>
</protein>
<feature type="compositionally biased region" description="Polar residues" evidence="1">
    <location>
        <begin position="1"/>
        <end position="10"/>
    </location>
</feature>
<dbReference type="EMBL" id="WBVX01000006">
    <property type="protein sequence ID" value="KAB2687526.1"/>
    <property type="molecule type" value="Genomic_DNA"/>
</dbReference>
<dbReference type="Proteomes" id="UP000481643">
    <property type="component" value="Unassembled WGS sequence"/>
</dbReference>
<name>A0A6L3YTK1_9HYPH</name>
<evidence type="ECO:0000256" key="1">
    <source>
        <dbReference type="SAM" id="MobiDB-lite"/>
    </source>
</evidence>
<comment type="caution">
    <text evidence="2">The sequence shown here is derived from an EMBL/GenBank/DDBJ whole genome shotgun (WGS) entry which is preliminary data.</text>
</comment>
<dbReference type="AlphaFoldDB" id="A0A6L3YTK1"/>
<gene>
    <name evidence="2" type="ORF">F9L08_08200</name>
</gene>
<feature type="region of interest" description="Disordered" evidence="1">
    <location>
        <begin position="1"/>
        <end position="77"/>
    </location>
</feature>
<evidence type="ECO:0000313" key="3">
    <source>
        <dbReference type="Proteomes" id="UP000481643"/>
    </source>
</evidence>
<feature type="compositionally biased region" description="Low complexity" evidence="1">
    <location>
        <begin position="36"/>
        <end position="60"/>
    </location>
</feature>
<accession>A0A6L3YTK1</accession>